<dbReference type="KEGG" id="ngg:RG540_CH33500"/>
<feature type="compositionally biased region" description="Basic and acidic residues" evidence="1">
    <location>
        <begin position="25"/>
        <end position="52"/>
    </location>
</feature>
<evidence type="ECO:0000313" key="2">
    <source>
        <dbReference type="EMBL" id="CDN49514.1"/>
    </source>
</evidence>
<dbReference type="Proteomes" id="UP000028181">
    <property type="component" value="Chromosome I"/>
</dbReference>
<dbReference type="RefSeq" id="WP_038590122.1">
    <property type="nucleotide sequence ID" value="NZ_HG938353.1"/>
</dbReference>
<dbReference type="AlphaFoldDB" id="A0A068SUF8"/>
<sequence length="71" mass="7840">MAKASSKRMGAGTQGKSSGNGAMTDIDKRTLPENKVLSNRDKAQHSRERGLDSKMVQTEQFHDHESNHLSD</sequence>
<accession>A0A068SUF8</accession>
<protein>
    <submittedName>
        <fullName evidence="2">Uncharacterized protein</fullName>
    </submittedName>
</protein>
<feature type="region of interest" description="Disordered" evidence="1">
    <location>
        <begin position="1"/>
        <end position="71"/>
    </location>
</feature>
<dbReference type="HOGENOM" id="CLU_182062_0_0_5"/>
<dbReference type="OrthoDB" id="8281596at2"/>
<gene>
    <name evidence="2" type="ORF">RG540_CH33500</name>
</gene>
<dbReference type="EMBL" id="HG938353">
    <property type="protein sequence ID" value="CDN49514.1"/>
    <property type="molecule type" value="Genomic_DNA"/>
</dbReference>
<name>A0A068SUF8_NEOGA</name>
<dbReference type="eggNOG" id="ENOG50338FY">
    <property type="taxonomic scope" value="Bacteria"/>
</dbReference>
<feature type="compositionally biased region" description="Basic and acidic residues" evidence="1">
    <location>
        <begin position="60"/>
        <end position="71"/>
    </location>
</feature>
<reference evidence="3" key="1">
    <citation type="journal article" date="2014" name="BMC Genomics">
        <title>Genome sequencing of two Neorhizobium galegae strains reveals a noeT gene responsible for the unusual acetylation of the nodulation factors.</title>
        <authorList>
            <person name="Osterman J."/>
            <person name="Marsh J."/>
            <person name="Laine P.K."/>
            <person name="Zeng Z."/>
            <person name="Alatalo E."/>
            <person name="Sullivan J.T."/>
            <person name="Young J.P."/>
            <person name="Thomas-Oates J."/>
            <person name="Paulin L."/>
            <person name="Lindstrom K."/>
        </authorList>
    </citation>
    <scope>NUCLEOTIDE SEQUENCE [LARGE SCALE GENOMIC DNA]</scope>
    <source>
        <strain evidence="3">HAMBI 540</strain>
    </source>
</reference>
<evidence type="ECO:0000313" key="3">
    <source>
        <dbReference type="Proteomes" id="UP000028181"/>
    </source>
</evidence>
<dbReference type="GeneID" id="24256939"/>
<organism evidence="2 3">
    <name type="scientific">Neorhizobium galegae bv. orientalis str. HAMBI 540</name>
    <dbReference type="NCBI Taxonomy" id="1028800"/>
    <lineage>
        <taxon>Bacteria</taxon>
        <taxon>Pseudomonadati</taxon>
        <taxon>Pseudomonadota</taxon>
        <taxon>Alphaproteobacteria</taxon>
        <taxon>Hyphomicrobiales</taxon>
        <taxon>Rhizobiaceae</taxon>
        <taxon>Rhizobium/Agrobacterium group</taxon>
        <taxon>Neorhizobium</taxon>
    </lineage>
</organism>
<proteinExistence type="predicted"/>
<evidence type="ECO:0000256" key="1">
    <source>
        <dbReference type="SAM" id="MobiDB-lite"/>
    </source>
</evidence>
<keyword evidence="3" id="KW-1185">Reference proteome</keyword>